<protein>
    <submittedName>
        <fullName evidence="2">Uncharacterized protein</fullName>
    </submittedName>
</protein>
<evidence type="ECO:0000256" key="1">
    <source>
        <dbReference type="SAM" id="MobiDB-lite"/>
    </source>
</evidence>
<feature type="compositionally biased region" description="Basic and acidic residues" evidence="1">
    <location>
        <begin position="90"/>
        <end position="106"/>
    </location>
</feature>
<dbReference type="AlphaFoldDB" id="A0A8S9Y823"/>
<gene>
    <name evidence="2" type="ORF">GE061_001356</name>
</gene>
<accession>A0A8S9Y823</accession>
<feature type="compositionally biased region" description="Basic and acidic residues" evidence="1">
    <location>
        <begin position="133"/>
        <end position="146"/>
    </location>
</feature>
<reference evidence="2" key="1">
    <citation type="journal article" date="2021" name="Mol. Ecol. Resour.">
        <title>Apolygus lucorum genome provides insights into omnivorousness and mesophyll feeding.</title>
        <authorList>
            <person name="Liu Y."/>
            <person name="Liu H."/>
            <person name="Wang H."/>
            <person name="Huang T."/>
            <person name="Liu B."/>
            <person name="Yang B."/>
            <person name="Yin L."/>
            <person name="Li B."/>
            <person name="Zhang Y."/>
            <person name="Zhang S."/>
            <person name="Jiang F."/>
            <person name="Zhang X."/>
            <person name="Ren Y."/>
            <person name="Wang B."/>
            <person name="Wang S."/>
            <person name="Lu Y."/>
            <person name="Wu K."/>
            <person name="Fan W."/>
            <person name="Wang G."/>
        </authorList>
    </citation>
    <scope>NUCLEOTIDE SEQUENCE</scope>
    <source>
        <strain evidence="2">12Hb</strain>
    </source>
</reference>
<name>A0A8S9Y823_APOLU</name>
<evidence type="ECO:0000313" key="2">
    <source>
        <dbReference type="EMBL" id="KAF6217004.1"/>
    </source>
</evidence>
<feature type="region of interest" description="Disordered" evidence="1">
    <location>
        <begin position="1"/>
        <end position="42"/>
    </location>
</feature>
<keyword evidence="3" id="KW-1185">Reference proteome</keyword>
<feature type="compositionally biased region" description="Polar residues" evidence="1">
    <location>
        <begin position="60"/>
        <end position="73"/>
    </location>
</feature>
<comment type="caution">
    <text evidence="2">The sequence shown here is derived from an EMBL/GenBank/DDBJ whole genome shotgun (WGS) entry which is preliminary data.</text>
</comment>
<evidence type="ECO:0000313" key="3">
    <source>
        <dbReference type="Proteomes" id="UP000466442"/>
    </source>
</evidence>
<dbReference type="Proteomes" id="UP000466442">
    <property type="component" value="Linkage Group LG1"/>
</dbReference>
<organism evidence="2 3">
    <name type="scientific">Apolygus lucorum</name>
    <name type="common">Small green plant bug</name>
    <name type="synonym">Lygocoris lucorum</name>
    <dbReference type="NCBI Taxonomy" id="248454"/>
    <lineage>
        <taxon>Eukaryota</taxon>
        <taxon>Metazoa</taxon>
        <taxon>Ecdysozoa</taxon>
        <taxon>Arthropoda</taxon>
        <taxon>Hexapoda</taxon>
        <taxon>Insecta</taxon>
        <taxon>Pterygota</taxon>
        <taxon>Neoptera</taxon>
        <taxon>Paraneoptera</taxon>
        <taxon>Hemiptera</taxon>
        <taxon>Heteroptera</taxon>
        <taxon>Panheteroptera</taxon>
        <taxon>Cimicomorpha</taxon>
        <taxon>Miridae</taxon>
        <taxon>Mirini</taxon>
        <taxon>Apolygus</taxon>
    </lineage>
</organism>
<proteinExistence type="predicted"/>
<sequence>MVAIGQKVDVLSKRTKEGEIKKSQPVVTPREDGSGTSAIMAGGLAPLPHRVTNLRGQKVTIASPTESMESSPIDTDEEEFIKVERKKRRREPEISPEAKRKGDVTRPRPRPPPEDSTDTDRVKIRRTLIECPKLQKGEKNKEKEECGCPSQGSQRRATKAVCRRCEKLQHPDG</sequence>
<feature type="region of interest" description="Disordered" evidence="1">
    <location>
        <begin position="55"/>
        <end position="160"/>
    </location>
</feature>
<feature type="compositionally biased region" description="Basic and acidic residues" evidence="1">
    <location>
        <begin position="10"/>
        <end position="22"/>
    </location>
</feature>
<dbReference type="EMBL" id="WIXP02000001">
    <property type="protein sequence ID" value="KAF6217004.1"/>
    <property type="molecule type" value="Genomic_DNA"/>
</dbReference>